<dbReference type="KEGG" id="csol:105365834"/>
<sequence>MSSNKNKRLQIIEEYVQGSLKNMNDISQNKNEVDFNKYVYAIQLDFESIKKDLLELKHNKIVKEKQNEVIEEKLDLLKIIKANKEEVEEALADKPDTYALNKKVSHSQFNAVCDDFVRTLNEAITKLSQQESLCQQSICELRCEFEGKLDELEIPTLKDFIKNELQALKNQIRLLSDIKQEQEAAGAKKFLRNLRCISCDKNAFMETNLKIITNARPFPCKPSIKPYLTFKMDHIRDKKIRQRKKCINLEKVMSANSEKYKYGLIEIMPKNYFCNRYSGGNHTIVSPQRRVTLQKATKYFGMCSDVNVQTIEGVVEGTDGRIYRGRWFIE</sequence>
<feature type="coiled-coil region" evidence="1">
    <location>
        <begin position="158"/>
        <end position="185"/>
    </location>
</feature>
<dbReference type="PANTHER" id="PTHR47080">
    <property type="entry name" value="CHROMOSOME 16 OPEN READING FRAME 96"/>
    <property type="match status" value="1"/>
</dbReference>
<dbReference type="AlphaFoldDB" id="A0AAJ7DZR3"/>
<reference evidence="4" key="1">
    <citation type="submission" date="2025-08" db="UniProtKB">
        <authorList>
            <consortium name="RefSeq"/>
        </authorList>
    </citation>
    <scope>IDENTIFICATION</scope>
</reference>
<dbReference type="InterPro" id="IPR032013">
    <property type="entry name" value="DUF4795"/>
</dbReference>
<feature type="domain" description="DUF4795" evidence="2">
    <location>
        <begin position="37"/>
        <end position="227"/>
    </location>
</feature>
<evidence type="ECO:0000313" key="4">
    <source>
        <dbReference type="RefSeq" id="XP_011502394.1"/>
    </source>
</evidence>
<evidence type="ECO:0000259" key="2">
    <source>
        <dbReference type="Pfam" id="PF16043"/>
    </source>
</evidence>
<evidence type="ECO:0000256" key="1">
    <source>
        <dbReference type="SAM" id="Coils"/>
    </source>
</evidence>
<dbReference type="Proteomes" id="UP000695007">
    <property type="component" value="Unplaced"/>
</dbReference>
<dbReference type="GeneID" id="105365834"/>
<keyword evidence="3" id="KW-1185">Reference proteome</keyword>
<dbReference type="Pfam" id="PF16043">
    <property type="entry name" value="DUF4795"/>
    <property type="match status" value="1"/>
</dbReference>
<protein>
    <submittedName>
        <fullName evidence="4">Uncharacterized protein LOC105365834</fullName>
    </submittedName>
</protein>
<gene>
    <name evidence="4" type="primary">LOC105365834</name>
</gene>
<organism evidence="3 4">
    <name type="scientific">Ceratosolen solmsi marchali</name>
    <dbReference type="NCBI Taxonomy" id="326594"/>
    <lineage>
        <taxon>Eukaryota</taxon>
        <taxon>Metazoa</taxon>
        <taxon>Ecdysozoa</taxon>
        <taxon>Arthropoda</taxon>
        <taxon>Hexapoda</taxon>
        <taxon>Insecta</taxon>
        <taxon>Pterygota</taxon>
        <taxon>Neoptera</taxon>
        <taxon>Endopterygota</taxon>
        <taxon>Hymenoptera</taxon>
        <taxon>Apocrita</taxon>
        <taxon>Proctotrupomorpha</taxon>
        <taxon>Chalcidoidea</taxon>
        <taxon>Agaonidae</taxon>
        <taxon>Agaoninae</taxon>
        <taxon>Ceratosolen</taxon>
    </lineage>
</organism>
<evidence type="ECO:0000313" key="3">
    <source>
        <dbReference type="Proteomes" id="UP000695007"/>
    </source>
</evidence>
<dbReference type="PANTHER" id="PTHR47080:SF1">
    <property type="entry name" value="CHROMOSOME 16 OPEN READING FRAME 96"/>
    <property type="match status" value="1"/>
</dbReference>
<accession>A0AAJ7DZR3</accession>
<keyword evidence="1" id="KW-0175">Coiled coil</keyword>
<name>A0AAJ7DZR3_9HYME</name>
<proteinExistence type="predicted"/>
<dbReference type="RefSeq" id="XP_011502394.1">
    <property type="nucleotide sequence ID" value="XM_011504092.1"/>
</dbReference>